<dbReference type="SMART" id="SM00420">
    <property type="entry name" value="HTH_DEOR"/>
    <property type="match status" value="1"/>
</dbReference>
<dbReference type="Pfam" id="PF00455">
    <property type="entry name" value="DeoRC"/>
    <property type="match status" value="1"/>
</dbReference>
<dbReference type="SUPFAM" id="SSF100950">
    <property type="entry name" value="NagB/RpiA/CoA transferase-like"/>
    <property type="match status" value="1"/>
</dbReference>
<evidence type="ECO:0000256" key="1">
    <source>
        <dbReference type="ARBA" id="ARBA00023015"/>
    </source>
</evidence>
<dbReference type="PATRIC" id="fig|159743.3.peg.4502"/>
<organism evidence="4 5">
    <name type="scientific">Paenibacillus terrae</name>
    <dbReference type="NCBI Taxonomy" id="159743"/>
    <lineage>
        <taxon>Bacteria</taxon>
        <taxon>Bacillati</taxon>
        <taxon>Bacillota</taxon>
        <taxon>Bacilli</taxon>
        <taxon>Bacillales</taxon>
        <taxon>Paenibacillaceae</taxon>
        <taxon>Paenibacillus</taxon>
    </lineage>
</organism>
<keyword evidence="5" id="KW-1185">Reference proteome</keyword>
<gene>
    <name evidence="4" type="ORF">QD47_20270</name>
</gene>
<dbReference type="GO" id="GO:0003700">
    <property type="term" value="F:DNA-binding transcription factor activity"/>
    <property type="evidence" value="ECO:0007669"/>
    <property type="project" value="InterPro"/>
</dbReference>
<dbReference type="InterPro" id="IPR036390">
    <property type="entry name" value="WH_DNA-bd_sf"/>
</dbReference>
<dbReference type="SMART" id="SM01134">
    <property type="entry name" value="DeoRC"/>
    <property type="match status" value="1"/>
</dbReference>
<evidence type="ECO:0000313" key="4">
    <source>
        <dbReference type="EMBL" id="KJD43865.1"/>
    </source>
</evidence>
<reference evidence="4 5" key="1">
    <citation type="submission" date="2014-11" db="EMBL/GenBank/DDBJ databases">
        <title>Draft Genome Sequences of Paenibacillus polymyxa NRRL B-30509 and Paenibacillus terrae NRRL B-30644, Strains from a Poultry Environment that Produce Tridecaptin A and Paenicidins.</title>
        <authorList>
            <person name="van Belkum M.J."/>
            <person name="Lohans C.T."/>
            <person name="Vederas J.C."/>
        </authorList>
    </citation>
    <scope>NUCLEOTIDE SEQUENCE [LARGE SCALE GENOMIC DNA]</scope>
    <source>
        <strain evidence="4 5">NRRL B-30644</strain>
    </source>
</reference>
<name>A0A0D7WXH9_9BACL</name>
<dbReference type="InterPro" id="IPR037171">
    <property type="entry name" value="NagB/RpiA_transferase-like"/>
</dbReference>
<proteinExistence type="predicted"/>
<dbReference type="Pfam" id="PF08220">
    <property type="entry name" value="HTH_DeoR"/>
    <property type="match status" value="1"/>
</dbReference>
<dbReference type="InterPro" id="IPR014036">
    <property type="entry name" value="DeoR-like_C"/>
</dbReference>
<dbReference type="SUPFAM" id="SSF46785">
    <property type="entry name" value="Winged helix' DNA-binding domain"/>
    <property type="match status" value="1"/>
</dbReference>
<evidence type="ECO:0000313" key="5">
    <source>
        <dbReference type="Proteomes" id="UP000032534"/>
    </source>
</evidence>
<dbReference type="Gene3D" id="3.40.50.1360">
    <property type="match status" value="1"/>
</dbReference>
<comment type="caution">
    <text evidence="4">The sequence shown here is derived from an EMBL/GenBank/DDBJ whole genome shotgun (WGS) entry which is preliminary data.</text>
</comment>
<dbReference type="PANTHER" id="PTHR30363:SF56">
    <property type="entry name" value="TRANSCRIPTIONAL REGULATOR, DEOR FAMILY"/>
    <property type="match status" value="1"/>
</dbReference>
<dbReference type="Proteomes" id="UP000032534">
    <property type="component" value="Unassembled WGS sequence"/>
</dbReference>
<protein>
    <submittedName>
        <fullName evidence="4">Transcriptional regulator</fullName>
    </submittedName>
</protein>
<feature type="domain" description="HTH deoR-type" evidence="3">
    <location>
        <begin position="6"/>
        <end position="59"/>
    </location>
</feature>
<dbReference type="EMBL" id="JTHP01000047">
    <property type="protein sequence ID" value="KJD43865.1"/>
    <property type="molecule type" value="Genomic_DNA"/>
</dbReference>
<evidence type="ECO:0000259" key="3">
    <source>
        <dbReference type="SMART" id="SM00420"/>
    </source>
</evidence>
<keyword evidence="2" id="KW-0804">Transcription</keyword>
<dbReference type="InterPro" id="IPR050313">
    <property type="entry name" value="Carb_Metab_HTH_regulators"/>
</dbReference>
<keyword evidence="1" id="KW-0805">Transcription regulation</keyword>
<accession>A0A0D7WXH9</accession>
<dbReference type="InterPro" id="IPR001034">
    <property type="entry name" value="DeoR_HTH"/>
</dbReference>
<evidence type="ECO:0000256" key="2">
    <source>
        <dbReference type="ARBA" id="ARBA00023163"/>
    </source>
</evidence>
<dbReference type="PANTHER" id="PTHR30363">
    <property type="entry name" value="HTH-TYPE TRANSCRIPTIONAL REGULATOR SRLR-RELATED"/>
    <property type="match status" value="1"/>
</dbReference>
<dbReference type="RefSeq" id="WP_044647828.1">
    <property type="nucleotide sequence ID" value="NZ_JTHP01000047.1"/>
</dbReference>
<dbReference type="OrthoDB" id="9797223at2"/>
<sequence>MIPYVRRKQILEEVEKKDIVYLDELVLTVKNTSLSTIRRDLRTLAEEGQIELLRGGGVRIKEDAYETPIETKKMLNIEKKDQIARFAASLVNEGDVIYIDSGTTVFEMIKYLKHKNVKVVTSNTKVIAELDDALFSCIVLGGEITKSIASIAGPITETMLESMFFDKAFLGASGYSLKSGINTHDLKESKKKGIVKNNSTDTYVLADSSKADRTTFCRAFGLEECIIITDQSNEILENNAKYFVAPEPLMDHNQKA</sequence>
<dbReference type="AlphaFoldDB" id="A0A0D7WXH9"/>